<protein>
    <submittedName>
        <fullName evidence="1">Uncharacterized protein</fullName>
    </submittedName>
</protein>
<gene>
    <name evidence="1" type="ORF">VB695_15175</name>
</gene>
<dbReference type="EMBL" id="JAYGHK010000048">
    <property type="protein sequence ID" value="MEA5609390.1"/>
    <property type="molecule type" value="Genomic_DNA"/>
</dbReference>
<keyword evidence="2" id="KW-1185">Reference proteome</keyword>
<sequence length="68" mass="7982">MLPFAAIRDLLRTSGGEWTLEQVIKQFKVTQRQKQVINHHLESLECFNILVTSNENGVTRWHYAEVEK</sequence>
<proteinExistence type="predicted"/>
<reference evidence="1 2" key="1">
    <citation type="submission" date="2023-12" db="EMBL/GenBank/DDBJ databases">
        <title>Baltic Sea Cyanobacteria.</title>
        <authorList>
            <person name="Delbaje E."/>
            <person name="Fewer D.P."/>
            <person name="Shishido T.K."/>
        </authorList>
    </citation>
    <scope>NUCLEOTIDE SEQUENCE [LARGE SCALE GENOMIC DNA]</scope>
    <source>
        <strain evidence="1 2">UHCC 0060</strain>
    </source>
</reference>
<evidence type="ECO:0000313" key="2">
    <source>
        <dbReference type="Proteomes" id="UP001303285"/>
    </source>
</evidence>
<dbReference type="RefSeq" id="WP_006198192.1">
    <property type="nucleotide sequence ID" value="NZ_JAYGHK010000048.1"/>
</dbReference>
<comment type="caution">
    <text evidence="1">The sequence shown here is derived from an EMBL/GenBank/DDBJ whole genome shotgun (WGS) entry which is preliminary data.</text>
</comment>
<evidence type="ECO:0000313" key="1">
    <source>
        <dbReference type="EMBL" id="MEA5609390.1"/>
    </source>
</evidence>
<accession>A0ABU5UV23</accession>
<organism evidence="1 2">
    <name type="scientific">Nodularia spumigena UHCC 0060</name>
    <dbReference type="NCBI Taxonomy" id="3110300"/>
    <lineage>
        <taxon>Bacteria</taxon>
        <taxon>Bacillati</taxon>
        <taxon>Cyanobacteriota</taxon>
        <taxon>Cyanophyceae</taxon>
        <taxon>Nostocales</taxon>
        <taxon>Nodulariaceae</taxon>
        <taxon>Nodularia</taxon>
    </lineage>
</organism>
<name>A0ABU5UV23_NODSP</name>
<dbReference type="Proteomes" id="UP001303285">
    <property type="component" value="Unassembled WGS sequence"/>
</dbReference>